<protein>
    <recommendedName>
        <fullName evidence="3">SIR2-like domain-containing protein</fullName>
    </recommendedName>
</protein>
<dbReference type="STRING" id="1227456.C450_05355"/>
<accession>M0NDD1</accession>
<evidence type="ECO:0000313" key="1">
    <source>
        <dbReference type="EMBL" id="EMA54695.1"/>
    </source>
</evidence>
<dbReference type="OrthoDB" id="303487at2157"/>
<evidence type="ECO:0000313" key="2">
    <source>
        <dbReference type="Proteomes" id="UP000011625"/>
    </source>
</evidence>
<name>M0NDD1_9EURY</name>
<comment type="caution">
    <text evidence="1">The sequence shown here is derived from an EMBL/GenBank/DDBJ whole genome shotgun (WGS) entry which is preliminary data.</text>
</comment>
<reference evidence="1 2" key="1">
    <citation type="journal article" date="2014" name="PLoS Genet.">
        <title>Phylogenetically driven sequencing of extremely halophilic archaea reveals strategies for static and dynamic osmo-response.</title>
        <authorList>
            <person name="Becker E.A."/>
            <person name="Seitzer P.M."/>
            <person name="Tritt A."/>
            <person name="Larsen D."/>
            <person name="Krusor M."/>
            <person name="Yao A.I."/>
            <person name="Wu D."/>
            <person name="Madern D."/>
            <person name="Eisen J.A."/>
            <person name="Darling A.E."/>
            <person name="Facciotti M.T."/>
        </authorList>
    </citation>
    <scope>NUCLEOTIDE SEQUENCE [LARGE SCALE GENOMIC DNA]</scope>
    <source>
        <strain evidence="1 2">DSM 8989</strain>
    </source>
</reference>
<keyword evidence="2" id="KW-1185">Reference proteome</keyword>
<dbReference type="Proteomes" id="UP000011625">
    <property type="component" value="Unassembled WGS sequence"/>
</dbReference>
<gene>
    <name evidence="1" type="ORF">C450_05355</name>
</gene>
<proteinExistence type="predicted"/>
<sequence>MRVLVVDQCSGSKQSPEWFDSFDAETIDDFSLPELRERERTPTYSAHDLYTGRQQQYIDVAVDRLRESGDTVDRYYISAGFGFVGEATELPPYEVTFQDYDTESVHERSSELEIQSDLLNRLDDDPAYDLVFLALGSDYYEALDLSRLLDTFSDSTMVVLFNREADAEQRPNVISIPARTAEAKEQGSTVIGLKGQYLKQFAAHRAEGTTIDSFTEVVEYCTTEPTRQSGLGSYD</sequence>
<organism evidence="1 2">
    <name type="scientific">Halococcus salifodinae DSM 8989</name>
    <dbReference type="NCBI Taxonomy" id="1227456"/>
    <lineage>
        <taxon>Archaea</taxon>
        <taxon>Methanobacteriati</taxon>
        <taxon>Methanobacteriota</taxon>
        <taxon>Stenosarchaea group</taxon>
        <taxon>Halobacteria</taxon>
        <taxon>Halobacteriales</taxon>
        <taxon>Halococcaceae</taxon>
        <taxon>Halococcus</taxon>
    </lineage>
</organism>
<dbReference type="EMBL" id="AOME01000026">
    <property type="protein sequence ID" value="EMA54695.1"/>
    <property type="molecule type" value="Genomic_DNA"/>
</dbReference>
<dbReference type="RefSeq" id="WP_005040978.1">
    <property type="nucleotide sequence ID" value="NZ_AOME01000026.1"/>
</dbReference>
<evidence type="ECO:0008006" key="3">
    <source>
        <dbReference type="Google" id="ProtNLM"/>
    </source>
</evidence>
<dbReference type="PATRIC" id="fig|1227456.3.peg.1088"/>
<dbReference type="AlphaFoldDB" id="M0NDD1"/>